<sequence>MSGKQYITFSSSLQRRSVWSVLHPVLDVAPNITLEESSDKTYDLAFCLFDGNHRHEMRAILFTPCGLEEDDRQATLTRVEKFASLISDSSSNQYLAIIFLHSNKAFPTASGRFNFNGLISLQVLLLHSPNASNLPIISAAEPSTLLASVKEHCKARACGPVQPPMVSSQSPLFLLERVLASGSSQLHQRHNLNVLSDLFPTLRELSRATRTLEGRQLIIEYLGEEVEESIQAFWSDEWVCG</sequence>
<evidence type="ECO:0000313" key="2">
    <source>
        <dbReference type="Proteomes" id="UP001201262"/>
    </source>
</evidence>
<dbReference type="AlphaFoldDB" id="A0AAD4PUE0"/>
<dbReference type="EMBL" id="JAJTJA010000011">
    <property type="protein sequence ID" value="KAH8692110.1"/>
    <property type="molecule type" value="Genomic_DNA"/>
</dbReference>
<accession>A0AAD4PUE0</accession>
<keyword evidence="2" id="KW-1185">Reference proteome</keyword>
<dbReference type="GeneID" id="70249755"/>
<evidence type="ECO:0000313" key="1">
    <source>
        <dbReference type="EMBL" id="KAH8692110.1"/>
    </source>
</evidence>
<proteinExistence type="predicted"/>
<gene>
    <name evidence="1" type="ORF">BGW36DRAFT_41965</name>
</gene>
<dbReference type="RefSeq" id="XP_046068107.1">
    <property type="nucleotide sequence ID" value="XM_046219468.1"/>
</dbReference>
<organism evidence="1 2">
    <name type="scientific">Talaromyces proteolyticus</name>
    <dbReference type="NCBI Taxonomy" id="1131652"/>
    <lineage>
        <taxon>Eukaryota</taxon>
        <taxon>Fungi</taxon>
        <taxon>Dikarya</taxon>
        <taxon>Ascomycota</taxon>
        <taxon>Pezizomycotina</taxon>
        <taxon>Eurotiomycetes</taxon>
        <taxon>Eurotiomycetidae</taxon>
        <taxon>Eurotiales</taxon>
        <taxon>Trichocomaceae</taxon>
        <taxon>Talaromyces</taxon>
        <taxon>Talaromyces sect. Bacilispori</taxon>
    </lineage>
</organism>
<comment type="caution">
    <text evidence="1">The sequence shown here is derived from an EMBL/GenBank/DDBJ whole genome shotgun (WGS) entry which is preliminary data.</text>
</comment>
<reference evidence="1" key="1">
    <citation type="submission" date="2021-12" db="EMBL/GenBank/DDBJ databases">
        <title>Convergent genome expansion in fungi linked to evolution of root-endophyte symbiosis.</title>
        <authorList>
            <consortium name="DOE Joint Genome Institute"/>
            <person name="Ke Y.-H."/>
            <person name="Bonito G."/>
            <person name="Liao H.-L."/>
            <person name="Looney B."/>
            <person name="Rojas-Flechas A."/>
            <person name="Nash J."/>
            <person name="Hameed K."/>
            <person name="Schadt C."/>
            <person name="Martin F."/>
            <person name="Crous P.W."/>
            <person name="Miettinen O."/>
            <person name="Magnuson J.K."/>
            <person name="Labbe J."/>
            <person name="Jacobson D."/>
            <person name="Doktycz M.J."/>
            <person name="Veneault-Fourrey C."/>
            <person name="Kuo A."/>
            <person name="Mondo S."/>
            <person name="Calhoun S."/>
            <person name="Riley R."/>
            <person name="Ohm R."/>
            <person name="LaButti K."/>
            <person name="Andreopoulos B."/>
            <person name="Pangilinan J."/>
            <person name="Nolan M."/>
            <person name="Tritt A."/>
            <person name="Clum A."/>
            <person name="Lipzen A."/>
            <person name="Daum C."/>
            <person name="Barry K."/>
            <person name="Grigoriev I.V."/>
            <person name="Vilgalys R."/>
        </authorList>
    </citation>
    <scope>NUCLEOTIDE SEQUENCE</scope>
    <source>
        <strain evidence="1">PMI_201</strain>
    </source>
</reference>
<dbReference type="Proteomes" id="UP001201262">
    <property type="component" value="Unassembled WGS sequence"/>
</dbReference>
<name>A0AAD4PUE0_9EURO</name>
<protein>
    <submittedName>
        <fullName evidence="1">Uncharacterized protein</fullName>
    </submittedName>
</protein>